<reference evidence="15" key="2">
    <citation type="submission" date="2025-09" db="UniProtKB">
        <authorList>
            <consortium name="Ensembl"/>
        </authorList>
    </citation>
    <scope>IDENTIFICATION</scope>
</reference>
<feature type="transmembrane region" description="Helical" evidence="14">
    <location>
        <begin position="6"/>
        <end position="24"/>
    </location>
</feature>
<protein>
    <submittedName>
        <fullName evidence="15">Uncharacterized protein</fullName>
    </submittedName>
</protein>
<dbReference type="PANTHER" id="PTHR24300">
    <property type="entry name" value="CYTOCHROME P450 508A4-RELATED"/>
    <property type="match status" value="1"/>
</dbReference>
<dbReference type="Ensembl" id="ENSLLET00000050800.1">
    <property type="protein sequence ID" value="ENSLLEP00000048891.1"/>
    <property type="gene ID" value="ENSLLEG00000030777.1"/>
</dbReference>
<name>A0A8C5R805_9ANUR</name>
<evidence type="ECO:0000256" key="7">
    <source>
        <dbReference type="ARBA" id="ARBA00022824"/>
    </source>
</evidence>
<sequence length="451" mass="51620">MEPPGFGTVLLVTLISLLVFYVTWGKLGKRRRLPPGPTPLPLLGNLLQVRNGEMAKTLMELSETYGSVYTFYFGPRPVVVFCGYEAVKEALIDHGEDFTGRGEQPTVDRVFQGYGLMASEGERWQQLRRFSLSTLRYFGLGKRSIEERITDEAECLVQELRTYNGQSIDPAILLSKAVSNAISAVVFGKRFEYDDTRFHRMLDIFTETFEHMSSIWGQIQDMIPFIMNRIPGPHQKITSLLEELNEFIAERIKMNQETLDCRSPRDYIDCFLIKMDEEKNNPGSKFHMRKLLLTLNNLFFAGGETVATTLKHGFLVLLKHQDIQAKLHAEIDRVIGQNRRPTIEDRSKMPYMEAVIHEIQRFSGHPYEGVNHFLNADGSFKRNNAFMPFSIGKRMCLGEGLARTELFLFLSTVLQNFTLTSQTEFTEYGITPRMTGFANVPIPYQMSFAAR</sequence>
<keyword evidence="8" id="KW-0492">Microsome</keyword>
<evidence type="ECO:0000256" key="8">
    <source>
        <dbReference type="ARBA" id="ARBA00022848"/>
    </source>
</evidence>
<evidence type="ECO:0000256" key="5">
    <source>
        <dbReference type="ARBA" id="ARBA00022617"/>
    </source>
</evidence>
<keyword evidence="12 14" id="KW-0472">Membrane</keyword>
<evidence type="ECO:0000256" key="10">
    <source>
        <dbReference type="ARBA" id="ARBA00023004"/>
    </source>
</evidence>
<reference evidence="15" key="1">
    <citation type="submission" date="2025-08" db="UniProtKB">
        <authorList>
            <consortium name="Ensembl"/>
        </authorList>
    </citation>
    <scope>IDENTIFICATION</scope>
</reference>
<keyword evidence="14" id="KW-1133">Transmembrane helix</keyword>
<dbReference type="FunFam" id="1.10.630.10:FF:000238">
    <property type="entry name" value="Cytochrome P450 2A6"/>
    <property type="match status" value="1"/>
</dbReference>
<dbReference type="GO" id="GO:0005789">
    <property type="term" value="C:endoplasmic reticulum membrane"/>
    <property type="evidence" value="ECO:0007669"/>
    <property type="project" value="UniProtKB-SubCell"/>
</dbReference>
<dbReference type="GO" id="GO:0019373">
    <property type="term" value="P:epoxygenase P450 pathway"/>
    <property type="evidence" value="ECO:0007669"/>
    <property type="project" value="TreeGrafter"/>
</dbReference>
<organism evidence="15 16">
    <name type="scientific">Leptobrachium leishanense</name>
    <name type="common">Leishan spiny toad</name>
    <dbReference type="NCBI Taxonomy" id="445787"/>
    <lineage>
        <taxon>Eukaryota</taxon>
        <taxon>Metazoa</taxon>
        <taxon>Chordata</taxon>
        <taxon>Craniata</taxon>
        <taxon>Vertebrata</taxon>
        <taxon>Euteleostomi</taxon>
        <taxon>Amphibia</taxon>
        <taxon>Batrachia</taxon>
        <taxon>Anura</taxon>
        <taxon>Pelobatoidea</taxon>
        <taxon>Megophryidae</taxon>
        <taxon>Leptobrachium</taxon>
    </lineage>
</organism>
<accession>A0A8C5R805</accession>
<comment type="subcellular location">
    <subcellularLocation>
        <location evidence="3">Endoplasmic reticulum membrane</location>
        <topology evidence="3">Peripheral membrane protein</topology>
    </subcellularLocation>
    <subcellularLocation>
        <location evidence="2">Microsome membrane</location>
        <topology evidence="2">Peripheral membrane protein</topology>
    </subcellularLocation>
</comment>
<dbReference type="Pfam" id="PF00067">
    <property type="entry name" value="p450"/>
    <property type="match status" value="2"/>
</dbReference>
<keyword evidence="5 13" id="KW-0349">Heme</keyword>
<dbReference type="GO" id="GO:0016712">
    <property type="term" value="F:oxidoreductase activity, acting on paired donors, with incorporation or reduction of molecular oxygen, reduced flavin or flavoprotein as one donor, and incorporation of one atom of oxygen"/>
    <property type="evidence" value="ECO:0007669"/>
    <property type="project" value="TreeGrafter"/>
</dbReference>
<keyword evidence="14" id="KW-0812">Transmembrane</keyword>
<dbReference type="PRINTS" id="PR00385">
    <property type="entry name" value="P450"/>
</dbReference>
<dbReference type="InterPro" id="IPR036396">
    <property type="entry name" value="Cyt_P450_sf"/>
</dbReference>
<proteinExistence type="inferred from homology"/>
<dbReference type="PANTHER" id="PTHR24300:SF377">
    <property type="entry name" value="CYTOCHROME P450 2G1"/>
    <property type="match status" value="1"/>
</dbReference>
<keyword evidence="6 13" id="KW-0479">Metal-binding</keyword>
<dbReference type="GO" id="GO:0005506">
    <property type="term" value="F:iron ion binding"/>
    <property type="evidence" value="ECO:0007669"/>
    <property type="project" value="InterPro"/>
</dbReference>
<keyword evidence="10 13" id="KW-0408">Iron</keyword>
<keyword evidence="16" id="KW-1185">Reference proteome</keyword>
<dbReference type="PROSITE" id="PS00086">
    <property type="entry name" value="CYTOCHROME_P450"/>
    <property type="match status" value="1"/>
</dbReference>
<evidence type="ECO:0000256" key="14">
    <source>
        <dbReference type="SAM" id="Phobius"/>
    </source>
</evidence>
<dbReference type="GO" id="GO:0006805">
    <property type="term" value="P:xenobiotic metabolic process"/>
    <property type="evidence" value="ECO:0007669"/>
    <property type="project" value="TreeGrafter"/>
</dbReference>
<evidence type="ECO:0000313" key="16">
    <source>
        <dbReference type="Proteomes" id="UP000694569"/>
    </source>
</evidence>
<keyword evidence="11 13" id="KW-0503">Monooxygenase</keyword>
<evidence type="ECO:0000256" key="6">
    <source>
        <dbReference type="ARBA" id="ARBA00022723"/>
    </source>
</evidence>
<evidence type="ECO:0000256" key="13">
    <source>
        <dbReference type="RuleBase" id="RU000461"/>
    </source>
</evidence>
<evidence type="ECO:0000256" key="3">
    <source>
        <dbReference type="ARBA" id="ARBA00004406"/>
    </source>
</evidence>
<evidence type="ECO:0000256" key="12">
    <source>
        <dbReference type="ARBA" id="ARBA00023136"/>
    </source>
</evidence>
<dbReference type="Gene3D" id="1.10.630.10">
    <property type="entry name" value="Cytochrome P450"/>
    <property type="match status" value="2"/>
</dbReference>
<comment type="cofactor">
    <cofactor evidence="1">
        <name>heme</name>
        <dbReference type="ChEBI" id="CHEBI:30413"/>
    </cofactor>
</comment>
<evidence type="ECO:0000256" key="11">
    <source>
        <dbReference type="ARBA" id="ARBA00023033"/>
    </source>
</evidence>
<dbReference type="InterPro" id="IPR017972">
    <property type="entry name" value="Cyt_P450_CS"/>
</dbReference>
<dbReference type="InterPro" id="IPR050182">
    <property type="entry name" value="Cytochrome_P450_fam2"/>
</dbReference>
<dbReference type="GeneTree" id="ENSGT00940000162064"/>
<evidence type="ECO:0000256" key="4">
    <source>
        <dbReference type="ARBA" id="ARBA00010617"/>
    </source>
</evidence>
<dbReference type="InterPro" id="IPR001128">
    <property type="entry name" value="Cyt_P450"/>
</dbReference>
<dbReference type="OrthoDB" id="2789670at2759"/>
<comment type="similarity">
    <text evidence="4 13">Belongs to the cytochrome P450 family.</text>
</comment>
<evidence type="ECO:0000256" key="1">
    <source>
        <dbReference type="ARBA" id="ARBA00001971"/>
    </source>
</evidence>
<dbReference type="PRINTS" id="PR00463">
    <property type="entry name" value="EP450I"/>
</dbReference>
<dbReference type="AlphaFoldDB" id="A0A8C5R805"/>
<evidence type="ECO:0000256" key="2">
    <source>
        <dbReference type="ARBA" id="ARBA00004174"/>
    </source>
</evidence>
<dbReference type="GO" id="GO:0008392">
    <property type="term" value="F:arachidonate epoxygenase activity"/>
    <property type="evidence" value="ECO:0007669"/>
    <property type="project" value="TreeGrafter"/>
</dbReference>
<keyword evidence="9 13" id="KW-0560">Oxidoreductase</keyword>
<dbReference type="SUPFAM" id="SSF48264">
    <property type="entry name" value="Cytochrome P450"/>
    <property type="match status" value="1"/>
</dbReference>
<dbReference type="Proteomes" id="UP000694569">
    <property type="component" value="Unplaced"/>
</dbReference>
<evidence type="ECO:0000313" key="15">
    <source>
        <dbReference type="Ensembl" id="ENSLLEP00000048891.1"/>
    </source>
</evidence>
<dbReference type="GO" id="GO:0020037">
    <property type="term" value="F:heme binding"/>
    <property type="evidence" value="ECO:0007669"/>
    <property type="project" value="InterPro"/>
</dbReference>
<keyword evidence="7" id="KW-0256">Endoplasmic reticulum</keyword>
<dbReference type="InterPro" id="IPR002401">
    <property type="entry name" value="Cyt_P450_E_grp-I"/>
</dbReference>
<evidence type="ECO:0000256" key="9">
    <source>
        <dbReference type="ARBA" id="ARBA00023002"/>
    </source>
</evidence>